<dbReference type="InterPro" id="IPR017451">
    <property type="entry name" value="F-box-assoc_interact_dom"/>
</dbReference>
<dbReference type="SUPFAM" id="SSF81383">
    <property type="entry name" value="F-box domain"/>
    <property type="match status" value="1"/>
</dbReference>
<dbReference type="PANTHER" id="PTHR31672:SF13">
    <property type="entry name" value="F-BOX PROTEIN CPR30-LIKE"/>
    <property type="match status" value="1"/>
</dbReference>
<evidence type="ECO:0000313" key="2">
    <source>
        <dbReference type="EMBL" id="PRQ52356.1"/>
    </source>
</evidence>
<dbReference type="Gene3D" id="1.20.1280.50">
    <property type="match status" value="1"/>
</dbReference>
<dbReference type="AlphaFoldDB" id="A0A2P6S125"/>
<evidence type="ECO:0000313" key="3">
    <source>
        <dbReference type="Proteomes" id="UP000238479"/>
    </source>
</evidence>
<dbReference type="NCBIfam" id="TIGR01640">
    <property type="entry name" value="F_box_assoc_1"/>
    <property type="match status" value="1"/>
</dbReference>
<protein>
    <submittedName>
        <fullName evidence="2">Putative F-box domain-containing protein</fullName>
    </submittedName>
</protein>
<proteinExistence type="predicted"/>
<dbReference type="STRING" id="74649.A0A2P6S125"/>
<dbReference type="Pfam" id="PF07734">
    <property type="entry name" value="FBA_1"/>
    <property type="match status" value="1"/>
</dbReference>
<dbReference type="CDD" id="cd22157">
    <property type="entry name" value="F-box_AtFBW1-like"/>
    <property type="match status" value="1"/>
</dbReference>
<dbReference type="InterPro" id="IPR036047">
    <property type="entry name" value="F-box-like_dom_sf"/>
</dbReference>
<reference evidence="2 3" key="1">
    <citation type="journal article" date="2018" name="Nat. Genet.">
        <title>The Rosa genome provides new insights in the design of modern roses.</title>
        <authorList>
            <person name="Bendahmane M."/>
        </authorList>
    </citation>
    <scope>NUCLEOTIDE SEQUENCE [LARGE SCALE GENOMIC DNA]</scope>
    <source>
        <strain evidence="3">cv. Old Blush</strain>
    </source>
</reference>
<dbReference type="InterPro" id="IPR006527">
    <property type="entry name" value="F-box-assoc_dom_typ1"/>
</dbReference>
<gene>
    <name evidence="2" type="ORF">RchiOBHm_Chr2g0154581</name>
</gene>
<dbReference type="EMBL" id="PDCK01000040">
    <property type="protein sequence ID" value="PRQ52356.1"/>
    <property type="molecule type" value="Genomic_DNA"/>
</dbReference>
<sequence length="385" mass="44006">MSVTLCSRLVLSDQIIVEILARLPVKSLIRFRCVSKTWRAFISDPYFVRKHLSHSDTKNSFNLNLLLSTYLATSIHYRALLKIEEDGTVASSELQYPIQVPNAFTSRILEKRLVGSYNGLICLSFYGDTADTFMLWNPCTGESKLLPKPTAFDTSYVVFYGFGYDSAADDCKIVRGNCRSRKGDGPQETIIEVFALKTGCWRTLETVANVVLSDQGSFVNGALHWLQHQWFNEQRCLVALSIVCFDLAEEKFREVAVPYPSGFVEQHYFSVGIAVIRNCLTVYFEPANGSDYKMWVMKEYGIKESWAEVMSIPFEVLPGDYVLGLEPLCLFENDEVLMSLDREVLTLYNQKEKTFGNIFKCREDHFWRETATYVESLVSPFTMFV</sequence>
<evidence type="ECO:0000259" key="1">
    <source>
        <dbReference type="SMART" id="SM00256"/>
    </source>
</evidence>
<dbReference type="OrthoDB" id="1154383at2759"/>
<accession>A0A2P6S125</accession>
<dbReference type="SMART" id="SM00256">
    <property type="entry name" value="FBOX"/>
    <property type="match status" value="1"/>
</dbReference>
<dbReference type="InterPro" id="IPR050796">
    <property type="entry name" value="SCF_F-box_component"/>
</dbReference>
<dbReference type="Gramene" id="PRQ52356">
    <property type="protein sequence ID" value="PRQ52356"/>
    <property type="gene ID" value="RchiOBHm_Chr2g0154581"/>
</dbReference>
<dbReference type="Pfam" id="PF00646">
    <property type="entry name" value="F-box"/>
    <property type="match status" value="1"/>
</dbReference>
<feature type="domain" description="F-box" evidence="1">
    <location>
        <begin position="11"/>
        <end position="51"/>
    </location>
</feature>
<organism evidence="2 3">
    <name type="scientific">Rosa chinensis</name>
    <name type="common">China rose</name>
    <dbReference type="NCBI Taxonomy" id="74649"/>
    <lineage>
        <taxon>Eukaryota</taxon>
        <taxon>Viridiplantae</taxon>
        <taxon>Streptophyta</taxon>
        <taxon>Embryophyta</taxon>
        <taxon>Tracheophyta</taxon>
        <taxon>Spermatophyta</taxon>
        <taxon>Magnoliopsida</taxon>
        <taxon>eudicotyledons</taxon>
        <taxon>Gunneridae</taxon>
        <taxon>Pentapetalae</taxon>
        <taxon>rosids</taxon>
        <taxon>fabids</taxon>
        <taxon>Rosales</taxon>
        <taxon>Rosaceae</taxon>
        <taxon>Rosoideae</taxon>
        <taxon>Rosoideae incertae sedis</taxon>
        <taxon>Rosa</taxon>
    </lineage>
</organism>
<keyword evidence="3" id="KW-1185">Reference proteome</keyword>
<name>A0A2P6S125_ROSCH</name>
<comment type="caution">
    <text evidence="2">The sequence shown here is derived from an EMBL/GenBank/DDBJ whole genome shotgun (WGS) entry which is preliminary data.</text>
</comment>
<dbReference type="OMA" id="CLFENDE"/>
<dbReference type="Proteomes" id="UP000238479">
    <property type="component" value="Chromosome 2"/>
</dbReference>
<dbReference type="PANTHER" id="PTHR31672">
    <property type="entry name" value="BNACNNG10540D PROTEIN"/>
    <property type="match status" value="1"/>
</dbReference>
<dbReference type="InterPro" id="IPR001810">
    <property type="entry name" value="F-box_dom"/>
</dbReference>